<dbReference type="InterPro" id="IPR024078">
    <property type="entry name" value="LmbE-like_dom_sf"/>
</dbReference>
<dbReference type="RefSeq" id="WP_193677158.1">
    <property type="nucleotide sequence ID" value="NZ_JADDIV010000004.1"/>
</dbReference>
<dbReference type="Pfam" id="PF02585">
    <property type="entry name" value="PIG-L"/>
    <property type="match status" value="1"/>
</dbReference>
<name>A0ABR9S4S8_9BURK</name>
<organism evidence="1 2">
    <name type="scientific">Ramlibacter pallidus</name>
    <dbReference type="NCBI Taxonomy" id="2780087"/>
    <lineage>
        <taxon>Bacteria</taxon>
        <taxon>Pseudomonadati</taxon>
        <taxon>Pseudomonadota</taxon>
        <taxon>Betaproteobacteria</taxon>
        <taxon>Burkholderiales</taxon>
        <taxon>Comamonadaceae</taxon>
        <taxon>Ramlibacter</taxon>
    </lineage>
</organism>
<dbReference type="InterPro" id="IPR003737">
    <property type="entry name" value="GlcNAc_PI_deacetylase-related"/>
</dbReference>
<accession>A0ABR9S4S8</accession>
<protein>
    <submittedName>
        <fullName evidence="1">PIG-L family deacetylase</fullName>
    </submittedName>
</protein>
<evidence type="ECO:0000313" key="2">
    <source>
        <dbReference type="Proteomes" id="UP000806285"/>
    </source>
</evidence>
<reference evidence="1 2" key="1">
    <citation type="submission" date="2020-10" db="EMBL/GenBank/DDBJ databases">
        <title>Ramlibacter sp. HM2 16S ribosomal RNA gene Genome sequencing and assembly.</title>
        <authorList>
            <person name="Kang M."/>
        </authorList>
    </citation>
    <scope>NUCLEOTIDE SEQUENCE [LARGE SCALE GENOMIC DNA]</scope>
    <source>
        <strain evidence="1 2">HM2</strain>
    </source>
</reference>
<keyword evidence="2" id="KW-1185">Reference proteome</keyword>
<dbReference type="Proteomes" id="UP000806285">
    <property type="component" value="Unassembled WGS sequence"/>
</dbReference>
<sequence>MQGPFLEPLRPGDGPYSLRTLTLPPAREILVLAPHPDDFDAIALTLRHLQAQGHALHVAVLTRGTGGVETGFEGARDDAEKAALREAEQRESCALFGLPPDRLQFLRLWEGTDGGHARLLAWMAERKAAHLLFLPHGNDSNRTHRRTFEAARAVAADLGLHAWACLNQDAKTVAMRVDLYLGFGEEEAAWKARLLRCHRSQQERNLRTRGQGFDARVLEVNRQAARSLAIDAPYAEAFELLPAAQG</sequence>
<dbReference type="EMBL" id="JADDIV010000004">
    <property type="protein sequence ID" value="MBE7368516.1"/>
    <property type="molecule type" value="Genomic_DNA"/>
</dbReference>
<evidence type="ECO:0000313" key="1">
    <source>
        <dbReference type="EMBL" id="MBE7368516.1"/>
    </source>
</evidence>
<comment type="caution">
    <text evidence="1">The sequence shown here is derived from an EMBL/GenBank/DDBJ whole genome shotgun (WGS) entry which is preliminary data.</text>
</comment>
<proteinExistence type="predicted"/>
<gene>
    <name evidence="1" type="ORF">IM787_13235</name>
</gene>
<dbReference type="Gene3D" id="3.40.50.10320">
    <property type="entry name" value="LmbE-like"/>
    <property type="match status" value="1"/>
</dbReference>
<dbReference type="SUPFAM" id="SSF102588">
    <property type="entry name" value="LmbE-like"/>
    <property type="match status" value="1"/>
</dbReference>